<comment type="caution">
    <text evidence="8">The sequence shown here is derived from an EMBL/GenBank/DDBJ whole genome shotgun (WGS) entry which is preliminary data.</text>
</comment>
<name>A0ABQ9EI25_TEGGR</name>
<accession>A0ABQ9EI25</accession>
<evidence type="ECO:0000313" key="9">
    <source>
        <dbReference type="Proteomes" id="UP001217089"/>
    </source>
</evidence>
<gene>
    <name evidence="8" type="ORF">KUTeg_018418</name>
</gene>
<feature type="compositionally biased region" description="Acidic residues" evidence="7">
    <location>
        <begin position="310"/>
        <end position="339"/>
    </location>
</feature>
<evidence type="ECO:0000256" key="3">
    <source>
        <dbReference type="ARBA" id="ARBA00022552"/>
    </source>
</evidence>
<keyword evidence="5" id="KW-0687">Ribonucleoprotein</keyword>
<evidence type="ECO:0000256" key="7">
    <source>
        <dbReference type="SAM" id="MobiDB-lite"/>
    </source>
</evidence>
<evidence type="ECO:0000256" key="4">
    <source>
        <dbReference type="ARBA" id="ARBA00023242"/>
    </source>
</evidence>
<dbReference type="InterPro" id="IPR012173">
    <property type="entry name" value="Mpp10"/>
</dbReference>
<dbReference type="EMBL" id="JARBDR010000903">
    <property type="protein sequence ID" value="KAJ8304835.1"/>
    <property type="molecule type" value="Genomic_DNA"/>
</dbReference>
<dbReference type="Pfam" id="PF04006">
    <property type="entry name" value="Mpp10"/>
    <property type="match status" value="1"/>
</dbReference>
<dbReference type="Proteomes" id="UP001217089">
    <property type="component" value="Unassembled WGS sequence"/>
</dbReference>
<keyword evidence="9" id="KW-1185">Reference proteome</keyword>
<organism evidence="8 9">
    <name type="scientific">Tegillarca granosa</name>
    <name type="common">Malaysian cockle</name>
    <name type="synonym">Anadara granosa</name>
    <dbReference type="NCBI Taxonomy" id="220873"/>
    <lineage>
        <taxon>Eukaryota</taxon>
        <taxon>Metazoa</taxon>
        <taxon>Spiralia</taxon>
        <taxon>Lophotrochozoa</taxon>
        <taxon>Mollusca</taxon>
        <taxon>Bivalvia</taxon>
        <taxon>Autobranchia</taxon>
        <taxon>Pteriomorphia</taxon>
        <taxon>Arcoida</taxon>
        <taxon>Arcoidea</taxon>
        <taxon>Arcidae</taxon>
        <taxon>Tegillarca</taxon>
    </lineage>
</organism>
<evidence type="ECO:0000256" key="6">
    <source>
        <dbReference type="ARBA" id="ARBA00029455"/>
    </source>
</evidence>
<evidence type="ECO:0000313" key="8">
    <source>
        <dbReference type="EMBL" id="KAJ8304835.1"/>
    </source>
</evidence>
<dbReference type="PANTHER" id="PTHR17039:SF0">
    <property type="entry name" value="U3 SMALL NUCLEOLAR RIBONUCLEOPROTEIN PROTEIN MPP10"/>
    <property type="match status" value="1"/>
</dbReference>
<keyword evidence="2" id="KW-0690">Ribosome biogenesis</keyword>
<sequence>MAASIEKLVSKTLDKFLDLTQKPEYFLSTQESHSEKFKSATKNIYDLSKSYELKKDTLNTLPQLILDNFDEEQVWQELELQNHYVVNKLLSQVARVVTKKEYILFFKSKEINNQLSKDAREKPKHLSKTDNDFVAEKGTAQLFKDFNDEYTTDSDDYDYSKELINEIDSDSDNTDDELENIKSRLKTKNDQDDDSNDLDFDFDGIGIEFGDGSEEEENVEDINASDHHSKLKKYKTKNSTEDIGLENMEMKRFKDSLKKNRNTKKIEKDEIVVDDKFFKLAQLESFLDQEDAREEKRRKKEQKIQKGSNIEEESSDRDDNDDDDVDMFGDLPSDDNENG</sequence>
<evidence type="ECO:0000256" key="5">
    <source>
        <dbReference type="ARBA" id="ARBA00023274"/>
    </source>
</evidence>
<feature type="region of interest" description="Disordered" evidence="7">
    <location>
        <begin position="288"/>
        <end position="339"/>
    </location>
</feature>
<reference evidence="8 9" key="1">
    <citation type="submission" date="2022-12" db="EMBL/GenBank/DDBJ databases">
        <title>Chromosome-level genome of Tegillarca granosa.</title>
        <authorList>
            <person name="Kim J."/>
        </authorList>
    </citation>
    <scope>NUCLEOTIDE SEQUENCE [LARGE SCALE GENOMIC DNA]</scope>
    <source>
        <strain evidence="8">Teg-2019</strain>
        <tissue evidence="8">Adductor muscle</tissue>
    </source>
</reference>
<comment type="similarity">
    <text evidence="6">Belongs to the MPP10 family.</text>
</comment>
<dbReference type="PANTHER" id="PTHR17039">
    <property type="entry name" value="U3 SMALL NUCLEOLAR RIBONUCLEOPROTEIN PROTEIN MPP10"/>
    <property type="match status" value="1"/>
</dbReference>
<evidence type="ECO:0000256" key="2">
    <source>
        <dbReference type="ARBA" id="ARBA00022517"/>
    </source>
</evidence>
<protein>
    <submittedName>
        <fullName evidence="8">Uncharacterized protein</fullName>
    </submittedName>
</protein>
<proteinExistence type="inferred from homology"/>
<keyword evidence="3" id="KW-0698">rRNA processing</keyword>
<evidence type="ECO:0000256" key="1">
    <source>
        <dbReference type="ARBA" id="ARBA00004604"/>
    </source>
</evidence>
<comment type="subcellular location">
    <subcellularLocation>
        <location evidence="1">Nucleus</location>
        <location evidence="1">Nucleolus</location>
    </subcellularLocation>
</comment>
<keyword evidence="4" id="KW-0539">Nucleus</keyword>